<organism evidence="2 3">
    <name type="scientific">Coptis chinensis</name>
    <dbReference type="NCBI Taxonomy" id="261450"/>
    <lineage>
        <taxon>Eukaryota</taxon>
        <taxon>Viridiplantae</taxon>
        <taxon>Streptophyta</taxon>
        <taxon>Embryophyta</taxon>
        <taxon>Tracheophyta</taxon>
        <taxon>Spermatophyta</taxon>
        <taxon>Magnoliopsida</taxon>
        <taxon>Ranunculales</taxon>
        <taxon>Ranunculaceae</taxon>
        <taxon>Coptidoideae</taxon>
        <taxon>Coptis</taxon>
    </lineage>
</organism>
<feature type="coiled-coil region" evidence="1">
    <location>
        <begin position="101"/>
        <end position="128"/>
    </location>
</feature>
<proteinExistence type="predicted"/>
<gene>
    <name evidence="2" type="ORF">IFM89_028647</name>
</gene>
<accession>A0A835H2Z0</accession>
<name>A0A835H2Z0_9MAGN</name>
<evidence type="ECO:0000256" key="1">
    <source>
        <dbReference type="SAM" id="Coils"/>
    </source>
</evidence>
<evidence type="ECO:0000313" key="3">
    <source>
        <dbReference type="Proteomes" id="UP000631114"/>
    </source>
</evidence>
<evidence type="ECO:0000313" key="2">
    <source>
        <dbReference type="EMBL" id="KAF9589738.1"/>
    </source>
</evidence>
<reference evidence="2 3" key="1">
    <citation type="submission" date="2020-10" db="EMBL/GenBank/DDBJ databases">
        <title>The Coptis chinensis genome and diversification of protoberbering-type alkaloids.</title>
        <authorList>
            <person name="Wang B."/>
            <person name="Shu S."/>
            <person name="Song C."/>
            <person name="Liu Y."/>
        </authorList>
    </citation>
    <scope>NUCLEOTIDE SEQUENCE [LARGE SCALE GENOMIC DNA]</scope>
    <source>
        <strain evidence="2">HL-2020</strain>
        <tissue evidence="2">Leaf</tissue>
    </source>
</reference>
<dbReference type="OrthoDB" id="1727198at2759"/>
<dbReference type="EMBL" id="JADFTS010000009">
    <property type="protein sequence ID" value="KAF9589738.1"/>
    <property type="molecule type" value="Genomic_DNA"/>
</dbReference>
<dbReference type="Proteomes" id="UP000631114">
    <property type="component" value="Unassembled WGS sequence"/>
</dbReference>
<keyword evidence="3" id="KW-1185">Reference proteome</keyword>
<sequence length="167" mass="18875">MALPDDLKTKLSIDEDLGASSPKEALSRVSGDRIAMRNKDSKRNFDFVKRQEFNITSGISHSYSTQGDRKFPKLTRLAVNNRKFDERSLESPAESPNQGVITQLLEQISTLSERIEEFTARIEELNSNFKTRNVSASQQNLAVQNEACNGSELHQRLTLCLAWEMVV</sequence>
<keyword evidence="1" id="KW-0175">Coiled coil</keyword>
<dbReference type="AlphaFoldDB" id="A0A835H2Z0"/>
<comment type="caution">
    <text evidence="2">The sequence shown here is derived from an EMBL/GenBank/DDBJ whole genome shotgun (WGS) entry which is preliminary data.</text>
</comment>
<protein>
    <submittedName>
        <fullName evidence="2">Uncharacterized protein</fullName>
    </submittedName>
</protein>